<dbReference type="GO" id="GO:0007009">
    <property type="term" value="P:plasma membrane organization"/>
    <property type="evidence" value="ECO:0007669"/>
    <property type="project" value="TreeGrafter"/>
</dbReference>
<feature type="domain" description="Ferlin B-domain" evidence="6">
    <location>
        <begin position="2"/>
        <end position="52"/>
    </location>
</feature>
<keyword evidence="4" id="KW-1133">Transmembrane helix</keyword>
<dbReference type="PANTHER" id="PTHR12546">
    <property type="entry name" value="FER-1-LIKE"/>
    <property type="match status" value="1"/>
</dbReference>
<dbReference type="InterPro" id="IPR012561">
    <property type="entry name" value="Ferlin_B-domain"/>
</dbReference>
<organism evidence="7 8">
    <name type="scientific">Buceros rhinoceros silvestris</name>
    <dbReference type="NCBI Taxonomy" id="175836"/>
    <lineage>
        <taxon>Eukaryota</taxon>
        <taxon>Metazoa</taxon>
        <taxon>Chordata</taxon>
        <taxon>Craniata</taxon>
        <taxon>Vertebrata</taxon>
        <taxon>Euteleostomi</taxon>
        <taxon>Archelosauria</taxon>
        <taxon>Archosauria</taxon>
        <taxon>Dinosauria</taxon>
        <taxon>Saurischia</taxon>
        <taxon>Theropoda</taxon>
        <taxon>Coelurosauria</taxon>
        <taxon>Aves</taxon>
        <taxon>Neognathae</taxon>
        <taxon>Neoaves</taxon>
        <taxon>Telluraves</taxon>
        <taxon>Coraciimorphae</taxon>
        <taxon>Bucerotiformes</taxon>
        <taxon>Bucerotidae</taxon>
        <taxon>Buceros</taxon>
    </lineage>
</organism>
<keyword evidence="3" id="KW-0677">Repeat</keyword>
<evidence type="ECO:0000256" key="4">
    <source>
        <dbReference type="ARBA" id="ARBA00022989"/>
    </source>
</evidence>
<evidence type="ECO:0000256" key="1">
    <source>
        <dbReference type="ARBA" id="ARBA00004370"/>
    </source>
</evidence>
<dbReference type="InterPro" id="IPR037721">
    <property type="entry name" value="Ferlin"/>
</dbReference>
<dbReference type="AlphaFoldDB" id="A0A091GNH7"/>
<comment type="subcellular location">
    <subcellularLocation>
        <location evidence="1">Membrane</location>
    </subcellularLocation>
</comment>
<gene>
    <name evidence="7" type="ORF">N320_08823</name>
</gene>
<evidence type="ECO:0000259" key="6">
    <source>
        <dbReference type="SMART" id="SM01201"/>
    </source>
</evidence>
<dbReference type="GO" id="GO:0048787">
    <property type="term" value="C:presynaptic active zone membrane"/>
    <property type="evidence" value="ECO:0007669"/>
    <property type="project" value="TreeGrafter"/>
</dbReference>
<dbReference type="GO" id="GO:0035612">
    <property type="term" value="F:AP-2 adaptor complex binding"/>
    <property type="evidence" value="ECO:0007669"/>
    <property type="project" value="TreeGrafter"/>
</dbReference>
<dbReference type="Proteomes" id="UP000054064">
    <property type="component" value="Unassembled WGS sequence"/>
</dbReference>
<dbReference type="SMART" id="SM01201">
    <property type="entry name" value="FerB"/>
    <property type="match status" value="1"/>
</dbReference>
<proteinExistence type="predicted"/>
<protein>
    <submittedName>
        <fullName evidence="7">Otoferlin</fullName>
    </submittedName>
</protein>
<dbReference type="GO" id="GO:0016082">
    <property type="term" value="P:synaptic vesicle priming"/>
    <property type="evidence" value="ECO:0007669"/>
    <property type="project" value="TreeGrafter"/>
</dbReference>
<evidence type="ECO:0000313" key="8">
    <source>
        <dbReference type="Proteomes" id="UP000054064"/>
    </source>
</evidence>
<keyword evidence="8" id="KW-1185">Reference proteome</keyword>
<dbReference type="GO" id="GO:0005509">
    <property type="term" value="F:calcium ion binding"/>
    <property type="evidence" value="ECO:0007669"/>
    <property type="project" value="TreeGrafter"/>
</dbReference>
<evidence type="ECO:0000313" key="7">
    <source>
        <dbReference type="EMBL" id="KFO84734.1"/>
    </source>
</evidence>
<dbReference type="PANTHER" id="PTHR12546:SF32">
    <property type="entry name" value="OTOFERLIN"/>
    <property type="match status" value="1"/>
</dbReference>
<accession>A0A091GNH7</accession>
<sequence>QPQHTIPDIFIWMMSNNKRIAYARIPSKDILYSIVDEEMGKDCAKVKTVFLKV</sequence>
<evidence type="ECO:0000256" key="3">
    <source>
        <dbReference type="ARBA" id="ARBA00022737"/>
    </source>
</evidence>
<dbReference type="GO" id="GO:0030672">
    <property type="term" value="C:synaptic vesicle membrane"/>
    <property type="evidence" value="ECO:0007669"/>
    <property type="project" value="TreeGrafter"/>
</dbReference>
<keyword evidence="5" id="KW-0472">Membrane</keyword>
<name>A0A091GNH7_BUCRH</name>
<reference evidence="7 8" key="1">
    <citation type="submission" date="2014-04" db="EMBL/GenBank/DDBJ databases">
        <title>Genome evolution of avian class.</title>
        <authorList>
            <person name="Zhang G."/>
            <person name="Li C."/>
        </authorList>
    </citation>
    <scope>NUCLEOTIDE SEQUENCE [LARGE SCALE GENOMIC DNA]</scope>
    <source>
        <strain evidence="7">BGI_N320</strain>
    </source>
</reference>
<evidence type="ECO:0000256" key="2">
    <source>
        <dbReference type="ARBA" id="ARBA00022692"/>
    </source>
</evidence>
<dbReference type="Pfam" id="PF08150">
    <property type="entry name" value="FerB"/>
    <property type="match status" value="1"/>
</dbReference>
<evidence type="ECO:0000256" key="5">
    <source>
        <dbReference type="ARBA" id="ARBA00023136"/>
    </source>
</evidence>
<feature type="non-terminal residue" evidence="7">
    <location>
        <position position="1"/>
    </location>
</feature>
<keyword evidence="2" id="KW-0812">Transmembrane</keyword>
<dbReference type="EMBL" id="KL505661">
    <property type="protein sequence ID" value="KFO84734.1"/>
    <property type="molecule type" value="Genomic_DNA"/>
</dbReference>
<feature type="non-terminal residue" evidence="7">
    <location>
        <position position="53"/>
    </location>
</feature>